<evidence type="ECO:0000313" key="1">
    <source>
        <dbReference type="EMBL" id="WDH82811.1"/>
    </source>
</evidence>
<dbReference type="InterPro" id="IPR015231">
    <property type="entry name" value="DUF1934"/>
</dbReference>
<dbReference type="SUPFAM" id="SSF50814">
    <property type="entry name" value="Lipocalins"/>
    <property type="match status" value="1"/>
</dbReference>
<dbReference type="Pfam" id="PF09148">
    <property type="entry name" value="DUF1934"/>
    <property type="match status" value="1"/>
</dbReference>
<protein>
    <submittedName>
        <fullName evidence="1">DUF1934 domain-containing protein</fullName>
    </submittedName>
</protein>
<accession>A0AAX3MZF2</accession>
<name>A0AAX3MZF2_9BACL</name>
<sequence>MSGWNPVKVHIYSMADGEKVIQTFTGEAIRKGSALYVRYEEEEQVPGGSRIRNTIKVTAHSLKLIRHGGVESEQNFELGQRLPGFYKSPYTSFALSTDTKKLEIRTAGMSAKLAFRYDLYMFEEKSGRFDISMEIQEEL</sequence>
<dbReference type="Gene3D" id="2.40.128.20">
    <property type="match status" value="1"/>
</dbReference>
<gene>
    <name evidence="1" type="ORF">PUW23_00555</name>
</gene>
<dbReference type="RefSeq" id="WP_047914334.1">
    <property type="nucleotide sequence ID" value="NZ_CP118101.1"/>
</dbReference>
<dbReference type="Proteomes" id="UP001220962">
    <property type="component" value="Chromosome"/>
</dbReference>
<dbReference type="EMBL" id="CP118101">
    <property type="protein sequence ID" value="WDH82811.1"/>
    <property type="molecule type" value="Genomic_DNA"/>
</dbReference>
<proteinExistence type="predicted"/>
<evidence type="ECO:0000313" key="2">
    <source>
        <dbReference type="Proteomes" id="UP001220962"/>
    </source>
</evidence>
<dbReference type="InterPro" id="IPR012674">
    <property type="entry name" value="Calycin"/>
</dbReference>
<dbReference type="AlphaFoldDB" id="A0AAX3MZF2"/>
<organism evidence="1 2">
    <name type="scientific">Paenibacillus urinalis</name>
    <dbReference type="NCBI Taxonomy" id="521520"/>
    <lineage>
        <taxon>Bacteria</taxon>
        <taxon>Bacillati</taxon>
        <taxon>Bacillota</taxon>
        <taxon>Bacilli</taxon>
        <taxon>Bacillales</taxon>
        <taxon>Paenibacillaceae</taxon>
        <taxon>Paenibacillus</taxon>
    </lineage>
</organism>
<reference evidence="1" key="1">
    <citation type="submission" date="2023-02" db="EMBL/GenBank/DDBJ databases">
        <title>Pathogen: clinical or host-associated sample.</title>
        <authorList>
            <person name="Hergert J."/>
            <person name="Casey R."/>
            <person name="Wagner J."/>
            <person name="Young E.L."/>
            <person name="Oakeson K.F."/>
        </authorList>
    </citation>
    <scope>NUCLEOTIDE SEQUENCE</scope>
    <source>
        <strain evidence="1">2022CK-00830</strain>
    </source>
</reference>